<dbReference type="EMBL" id="SPLM01000001">
    <property type="protein sequence ID" value="TMW69605.1"/>
    <property type="molecule type" value="Genomic_DNA"/>
</dbReference>
<evidence type="ECO:0000313" key="9">
    <source>
        <dbReference type="EMBL" id="TMW69605.1"/>
    </source>
</evidence>
<dbReference type="OrthoDB" id="206201at2759"/>
<keyword evidence="4" id="KW-0720">Serine protease</keyword>
<feature type="domain" description="Peptidase S8/S53" evidence="8">
    <location>
        <begin position="218"/>
        <end position="497"/>
    </location>
</feature>
<organism evidence="9 10">
    <name type="scientific">Pythium oligandrum</name>
    <name type="common">Mycoparasitic fungus</name>
    <dbReference type="NCBI Taxonomy" id="41045"/>
    <lineage>
        <taxon>Eukaryota</taxon>
        <taxon>Sar</taxon>
        <taxon>Stramenopiles</taxon>
        <taxon>Oomycota</taxon>
        <taxon>Peronosporomycetes</taxon>
        <taxon>Pythiales</taxon>
        <taxon>Pythiaceae</taxon>
        <taxon>Pythium</taxon>
    </lineage>
</organism>
<comment type="catalytic activity">
    <reaction evidence="5">
        <text>Hydrolysis of proteins with broad specificity for peptide bonds, and a preference for a large uncharged residue in P1. Hydrolyzes peptide amides.</text>
        <dbReference type="EC" id="3.4.21.62"/>
    </reaction>
</comment>
<dbReference type="Pfam" id="PF00082">
    <property type="entry name" value="Peptidase_S8"/>
    <property type="match status" value="1"/>
</dbReference>
<evidence type="ECO:0000256" key="3">
    <source>
        <dbReference type="ARBA" id="ARBA00022801"/>
    </source>
</evidence>
<keyword evidence="3" id="KW-0378">Hydrolase</keyword>
<evidence type="ECO:0000256" key="6">
    <source>
        <dbReference type="ARBA" id="ARBA00023619"/>
    </source>
</evidence>
<comment type="caution">
    <text evidence="7">Lacks conserved residue(s) required for the propagation of feature annotation.</text>
</comment>
<evidence type="ECO:0000259" key="8">
    <source>
        <dbReference type="Pfam" id="PF00082"/>
    </source>
</evidence>
<evidence type="ECO:0000256" key="7">
    <source>
        <dbReference type="PROSITE-ProRule" id="PRU01240"/>
    </source>
</evidence>
<dbReference type="GO" id="GO:0004252">
    <property type="term" value="F:serine-type endopeptidase activity"/>
    <property type="evidence" value="ECO:0007669"/>
    <property type="project" value="UniProtKB-EC"/>
</dbReference>
<dbReference type="InterPro" id="IPR036852">
    <property type="entry name" value="Peptidase_S8/S53_dom_sf"/>
</dbReference>
<dbReference type="InterPro" id="IPR023828">
    <property type="entry name" value="Peptidase_S8_Ser-AS"/>
</dbReference>
<evidence type="ECO:0000256" key="5">
    <source>
        <dbReference type="ARBA" id="ARBA00023529"/>
    </source>
</evidence>
<name>A0A8K1CVT7_PYTOL</name>
<dbReference type="PROSITE" id="PS00138">
    <property type="entry name" value="SUBTILASE_SER"/>
    <property type="match status" value="1"/>
</dbReference>
<dbReference type="InterPro" id="IPR000209">
    <property type="entry name" value="Peptidase_S8/S53_dom"/>
</dbReference>
<accession>A0A8K1CVT7</accession>
<dbReference type="PRINTS" id="PR00723">
    <property type="entry name" value="SUBTILISIN"/>
</dbReference>
<comment type="similarity">
    <text evidence="1 7">Belongs to the peptidase S8 family.</text>
</comment>
<dbReference type="GO" id="GO:0006508">
    <property type="term" value="P:proteolysis"/>
    <property type="evidence" value="ECO:0007669"/>
    <property type="project" value="UniProtKB-KW"/>
</dbReference>
<dbReference type="PROSITE" id="PS51892">
    <property type="entry name" value="SUBTILASE"/>
    <property type="match status" value="1"/>
</dbReference>
<dbReference type="AlphaFoldDB" id="A0A8K1CVT7"/>
<proteinExistence type="inferred from homology"/>
<evidence type="ECO:0000256" key="4">
    <source>
        <dbReference type="ARBA" id="ARBA00022825"/>
    </source>
</evidence>
<dbReference type="Gene3D" id="3.40.50.200">
    <property type="entry name" value="Peptidase S8/S53 domain"/>
    <property type="match status" value="1"/>
</dbReference>
<protein>
    <recommendedName>
        <fullName evidence="6">subtilisin</fullName>
        <ecNumber evidence="6">3.4.21.62</ecNumber>
    </recommendedName>
</protein>
<dbReference type="PANTHER" id="PTHR43806">
    <property type="entry name" value="PEPTIDASE S8"/>
    <property type="match status" value="1"/>
</dbReference>
<evidence type="ECO:0000256" key="1">
    <source>
        <dbReference type="ARBA" id="ARBA00011073"/>
    </source>
</evidence>
<dbReference type="SUPFAM" id="SSF52743">
    <property type="entry name" value="Subtilisin-like"/>
    <property type="match status" value="1"/>
</dbReference>
<dbReference type="EC" id="3.4.21.62" evidence="6"/>
<sequence>MLEPVGTGDGLITTRVKKCESLVQVSLSEAVKSLTPGFAVFHLSAMALTKLPSFVLAMALVISGASAARVDPAIHRTLRQQGTANLIGTMKKGTDEPLKSVKEVTFSTRGALIEDLVSRLQLHAEESLAEVCGLFATEAAGQYVRIEGFLISNQIYVEGATASFVERLAASPAIGDIVEEEVYKIPDVTVVPAAINTTVEWGLEIMQAPGVWATGNTGEGVVVGTIDAGVRCSHEALKNNFRGDYGWFDPESKTGPRDVTGQGTHTIGTIVGANGISVAPGPTWIACKGCREIACLYTDVMKCFQFMACPTDMTGANPDCSKAPHVVNNSWSGGKGGSTLYSSAVAALRTAGVIPVFSGGYSGPGCLTATSPGDYENVISVGATNTMDTLASFSSKGPATRGSVILQKPDITAPGVAVRSSWFTGDSEYHTISGTSMASPHVTGTIALLLSKSPGLSYDQVRETCISNVDTASLSPSGYSCGDTQDGVFPNNIYGYGRLNALKAVSSVN</sequence>
<comment type="caution">
    <text evidence="9">The sequence shown here is derived from an EMBL/GenBank/DDBJ whole genome shotgun (WGS) entry which is preliminary data.</text>
</comment>
<dbReference type="InterPro" id="IPR015500">
    <property type="entry name" value="Peptidase_S8_subtilisin-rel"/>
</dbReference>
<dbReference type="InterPro" id="IPR050131">
    <property type="entry name" value="Peptidase_S8_subtilisin-like"/>
</dbReference>
<evidence type="ECO:0000313" key="10">
    <source>
        <dbReference type="Proteomes" id="UP000794436"/>
    </source>
</evidence>
<keyword evidence="2" id="KW-0645">Protease</keyword>
<dbReference type="Proteomes" id="UP000794436">
    <property type="component" value="Unassembled WGS sequence"/>
</dbReference>
<reference evidence="9" key="1">
    <citation type="submission" date="2019-03" db="EMBL/GenBank/DDBJ databases">
        <title>Long read genome sequence of the mycoparasitic Pythium oligandrum ATCC 38472 isolated from sugarbeet rhizosphere.</title>
        <authorList>
            <person name="Gaulin E."/>
        </authorList>
    </citation>
    <scope>NUCLEOTIDE SEQUENCE</scope>
    <source>
        <strain evidence="9">ATCC 38472_TT</strain>
    </source>
</reference>
<evidence type="ECO:0000256" key="2">
    <source>
        <dbReference type="ARBA" id="ARBA00022670"/>
    </source>
</evidence>
<dbReference type="PANTHER" id="PTHR43806:SF67">
    <property type="entry name" value="EGF-LIKE DOMAIN-CONTAINING PROTEIN"/>
    <property type="match status" value="1"/>
</dbReference>
<keyword evidence="10" id="KW-1185">Reference proteome</keyword>
<gene>
    <name evidence="9" type="ORF">Poli38472_001761</name>
</gene>